<feature type="domain" description="DUF4236" evidence="2">
    <location>
        <begin position="3"/>
        <end position="56"/>
    </location>
</feature>
<evidence type="ECO:0000313" key="4">
    <source>
        <dbReference type="Proteomes" id="UP000619761"/>
    </source>
</evidence>
<dbReference type="Pfam" id="PF14020">
    <property type="entry name" value="DUF4236"/>
    <property type="match status" value="1"/>
</dbReference>
<proteinExistence type="predicted"/>
<evidence type="ECO:0000313" key="3">
    <source>
        <dbReference type="EMBL" id="GGY83389.1"/>
    </source>
</evidence>
<dbReference type="RefSeq" id="WP_189420127.1">
    <property type="nucleotide sequence ID" value="NZ_BMYZ01000003.1"/>
</dbReference>
<reference evidence="4" key="1">
    <citation type="journal article" date="2019" name="Int. J. Syst. Evol. Microbiol.">
        <title>The Global Catalogue of Microorganisms (GCM) 10K type strain sequencing project: providing services to taxonomists for standard genome sequencing and annotation.</title>
        <authorList>
            <consortium name="The Broad Institute Genomics Platform"/>
            <consortium name="The Broad Institute Genome Sequencing Center for Infectious Disease"/>
            <person name="Wu L."/>
            <person name="Ma J."/>
        </authorList>
    </citation>
    <scope>NUCLEOTIDE SEQUENCE [LARGE SCALE GENOMIC DNA]</scope>
    <source>
        <strain evidence="4">KCTC 32239</strain>
    </source>
</reference>
<comment type="caution">
    <text evidence="3">The sequence shown here is derived from an EMBL/GenBank/DDBJ whole genome shotgun (WGS) entry which is preliminary data.</text>
</comment>
<dbReference type="EMBL" id="BMYZ01000003">
    <property type="protein sequence ID" value="GGY83389.1"/>
    <property type="molecule type" value="Genomic_DNA"/>
</dbReference>
<sequence length="318" mass="36151">MGFRFRRSVRIVPGVRLNFGKKGTSISLGGRGATVTFSKHGTRYTAGIPGTGISYTEYKKNNVNKPISHTTERKNLNSREGIYCAIIVFCFFLAFHNLWLALALFVLAILIDAGISGKSNSALENKGEAPYVDLSISENIKNEKSSRENEFQINESRHVKLISNENKFSERHSSIVQDFPTGNFLNINSYEHVGSILDDGDVIEIKISLLNRDIMLLAYSEKNVNKAICISKLSTEETMSLLKVMEERNSYFNSEIYIFENYSSKIIISSRDSNDYNLQIKVPYDKRIKGYSFIINHKLHKRFCDLLTDSRNRLISSK</sequence>
<evidence type="ECO:0000256" key="1">
    <source>
        <dbReference type="SAM" id="Phobius"/>
    </source>
</evidence>
<evidence type="ECO:0000259" key="2">
    <source>
        <dbReference type="Pfam" id="PF14020"/>
    </source>
</evidence>
<keyword evidence="1" id="KW-0812">Transmembrane</keyword>
<name>A0ABQ3B8H6_9GAMM</name>
<dbReference type="InterPro" id="IPR025330">
    <property type="entry name" value="DUF4236"/>
</dbReference>
<accession>A0ABQ3B8H6</accession>
<keyword evidence="1" id="KW-1133">Transmembrane helix</keyword>
<keyword evidence="4" id="KW-1185">Reference proteome</keyword>
<keyword evidence="1" id="KW-0472">Membrane</keyword>
<feature type="transmembrane region" description="Helical" evidence="1">
    <location>
        <begin position="82"/>
        <end position="111"/>
    </location>
</feature>
<dbReference type="Proteomes" id="UP000619761">
    <property type="component" value="Unassembled WGS sequence"/>
</dbReference>
<gene>
    <name evidence="3" type="ORF">GCM10011613_30350</name>
</gene>
<protein>
    <recommendedName>
        <fullName evidence="2">DUF4236 domain-containing protein</fullName>
    </recommendedName>
</protein>
<organism evidence="3 4">
    <name type="scientific">Cellvibrio zantedeschiae</name>
    <dbReference type="NCBI Taxonomy" id="1237077"/>
    <lineage>
        <taxon>Bacteria</taxon>
        <taxon>Pseudomonadati</taxon>
        <taxon>Pseudomonadota</taxon>
        <taxon>Gammaproteobacteria</taxon>
        <taxon>Cellvibrionales</taxon>
        <taxon>Cellvibrionaceae</taxon>
        <taxon>Cellvibrio</taxon>
    </lineage>
</organism>